<reference evidence="2 3" key="1">
    <citation type="journal article" date="2012" name="J. Bacteriol.">
        <title>Genome sequence of Thalassospira xiamenensis type strain M-5.</title>
        <authorList>
            <person name="Lai Q."/>
            <person name="Shao Z."/>
        </authorList>
    </citation>
    <scope>NUCLEOTIDE SEQUENCE [LARGE SCALE GENOMIC DNA]</scope>
    <source>
        <strain evidence="2 3">M-5</strain>
    </source>
</reference>
<sequence length="145" mass="15395">MDSGSALRFARNDGFDPSPNQSSQPTNPGPLTKPSQPDRHSRDGGNPVSFNGAWIPGLRSASPGMTIVINRQANPATPATRQPGNPATRPDDPVPIQSGRNSGPLILGIVTLQRPDWTELDRTNFVPAIAAPNKRPCPKGTFLPS</sequence>
<feature type="region of interest" description="Disordered" evidence="1">
    <location>
        <begin position="70"/>
        <end position="103"/>
    </location>
</feature>
<evidence type="ECO:0000313" key="3">
    <source>
        <dbReference type="Proteomes" id="UP000007127"/>
    </source>
</evidence>
<gene>
    <name evidence="2" type="ORF">TH3_03340</name>
</gene>
<feature type="compositionally biased region" description="Low complexity" evidence="1">
    <location>
        <begin position="17"/>
        <end position="30"/>
    </location>
</feature>
<feature type="compositionally biased region" description="Polar residues" evidence="1">
    <location>
        <begin position="70"/>
        <end position="85"/>
    </location>
</feature>
<dbReference type="Proteomes" id="UP000007127">
    <property type="component" value="Chromosome"/>
</dbReference>
<name>A0AB72U9J7_9PROT</name>
<organism evidence="2 3">
    <name type="scientific">Thalassospira xiamenensis M-5 = DSM 17429</name>
    <dbReference type="NCBI Taxonomy" id="1123366"/>
    <lineage>
        <taxon>Bacteria</taxon>
        <taxon>Pseudomonadati</taxon>
        <taxon>Pseudomonadota</taxon>
        <taxon>Alphaproteobacteria</taxon>
        <taxon>Rhodospirillales</taxon>
        <taxon>Thalassospiraceae</taxon>
        <taxon>Thalassospira</taxon>
    </lineage>
</organism>
<dbReference type="KEGG" id="txi:TH3_03340"/>
<accession>A0AB72U9J7</accession>
<protein>
    <submittedName>
        <fullName evidence="2">Uncharacterized protein</fullName>
    </submittedName>
</protein>
<dbReference type="EMBL" id="CP004388">
    <property type="protein sequence ID" value="AJD50794.1"/>
    <property type="molecule type" value="Genomic_DNA"/>
</dbReference>
<evidence type="ECO:0000256" key="1">
    <source>
        <dbReference type="SAM" id="MobiDB-lite"/>
    </source>
</evidence>
<dbReference type="AlphaFoldDB" id="A0AB72U9J7"/>
<proteinExistence type="predicted"/>
<feature type="region of interest" description="Disordered" evidence="1">
    <location>
        <begin position="1"/>
        <end position="57"/>
    </location>
</feature>
<evidence type="ECO:0000313" key="2">
    <source>
        <dbReference type="EMBL" id="AJD50794.1"/>
    </source>
</evidence>